<feature type="compositionally biased region" description="Basic and acidic residues" evidence="1">
    <location>
        <begin position="1"/>
        <end position="15"/>
    </location>
</feature>
<name>A0A383TF05_9LACT</name>
<evidence type="ECO:0000256" key="1">
    <source>
        <dbReference type="SAM" id="MobiDB-lite"/>
    </source>
</evidence>
<accession>A0A383TF05</accession>
<organism evidence="2 3">
    <name type="scientific">Trichococcus shcherbakoviae</name>
    <dbReference type="NCBI Taxonomy" id="2094020"/>
    <lineage>
        <taxon>Bacteria</taxon>
        <taxon>Bacillati</taxon>
        <taxon>Bacillota</taxon>
        <taxon>Bacilli</taxon>
        <taxon>Lactobacillales</taxon>
        <taxon>Carnobacteriaceae</taxon>
        <taxon>Trichococcus</taxon>
    </lineage>
</organism>
<feature type="region of interest" description="Disordered" evidence="1">
    <location>
        <begin position="1"/>
        <end position="36"/>
    </location>
</feature>
<dbReference type="EMBL" id="UNRR01000020">
    <property type="protein sequence ID" value="SYZ78873.1"/>
    <property type="molecule type" value="Genomic_DNA"/>
</dbReference>
<dbReference type="AlphaFoldDB" id="A0A383TF05"/>
<proteinExistence type="predicted"/>
<reference evidence="3" key="1">
    <citation type="submission" date="2018-05" db="EMBL/GenBank/DDBJ databases">
        <authorList>
            <person name="Strepis N."/>
        </authorList>
    </citation>
    <scope>NUCLEOTIDE SEQUENCE [LARGE SCALE GENOMIC DNA]</scope>
</reference>
<dbReference type="Proteomes" id="UP000262072">
    <property type="component" value="Unassembled WGS sequence"/>
</dbReference>
<evidence type="ECO:0000313" key="2">
    <source>
        <dbReference type="EMBL" id="SYZ78873.1"/>
    </source>
</evidence>
<evidence type="ECO:0000313" key="3">
    <source>
        <dbReference type="Proteomes" id="UP000262072"/>
    </source>
</evidence>
<gene>
    <name evidence="2" type="ORF">TART1_1689</name>
</gene>
<sequence length="36" mass="4157">MSTRDNQKKYDDKNNDNMASSIYSKVPIDQGDKHVI</sequence>
<protein>
    <submittedName>
        <fullName evidence="2">Uncharacterized protein</fullName>
    </submittedName>
</protein>